<protein>
    <submittedName>
        <fullName evidence="1">Uncharacterized protein YidB (DUF937 family)</fullName>
    </submittedName>
</protein>
<dbReference type="AlphaFoldDB" id="A0A7W8AHZ8"/>
<dbReference type="Proteomes" id="UP000531231">
    <property type="component" value="Unassembled WGS sequence"/>
</dbReference>
<evidence type="ECO:0000313" key="1">
    <source>
        <dbReference type="EMBL" id="MBB5089635.1"/>
    </source>
</evidence>
<organism evidence="1 2">
    <name type="scientific">Pseudochrobactrum saccharolyticum</name>
    <dbReference type="NCBI Taxonomy" id="354352"/>
    <lineage>
        <taxon>Bacteria</taxon>
        <taxon>Pseudomonadati</taxon>
        <taxon>Pseudomonadota</taxon>
        <taxon>Alphaproteobacteria</taxon>
        <taxon>Hyphomicrobiales</taxon>
        <taxon>Brucellaceae</taxon>
        <taxon>Pseudochrobactrum</taxon>
    </lineage>
</organism>
<dbReference type="Gene3D" id="1.10.10.690">
    <property type="entry name" value="YidB-like"/>
    <property type="match status" value="1"/>
</dbReference>
<dbReference type="Pfam" id="PF20159">
    <property type="entry name" value="YidB"/>
    <property type="match status" value="1"/>
</dbReference>
<dbReference type="InterPro" id="IPR045372">
    <property type="entry name" value="YidB"/>
</dbReference>
<reference evidence="1 2" key="1">
    <citation type="submission" date="2020-08" db="EMBL/GenBank/DDBJ databases">
        <title>Genomic Encyclopedia of Type Strains, Phase IV (KMG-IV): sequencing the most valuable type-strain genomes for metagenomic binning, comparative biology and taxonomic classification.</title>
        <authorList>
            <person name="Goeker M."/>
        </authorList>
    </citation>
    <scope>NUCLEOTIDE SEQUENCE [LARGE SCALE GENOMIC DNA]</scope>
    <source>
        <strain evidence="1 2">DSM 25620</strain>
    </source>
</reference>
<dbReference type="SUPFAM" id="SSF140804">
    <property type="entry name" value="YidB-like"/>
    <property type="match status" value="1"/>
</dbReference>
<comment type="caution">
    <text evidence="1">The sequence shown here is derived from an EMBL/GenBank/DDBJ whole genome shotgun (WGS) entry which is preliminary data.</text>
</comment>
<gene>
    <name evidence="1" type="ORF">HNQ68_000147</name>
</gene>
<dbReference type="EMBL" id="JACHIL010000001">
    <property type="protein sequence ID" value="MBB5089635.1"/>
    <property type="molecule type" value="Genomic_DNA"/>
</dbReference>
<dbReference type="RefSeq" id="WP_151158292.1">
    <property type="nucleotide sequence ID" value="NZ_JACHIL010000001.1"/>
</dbReference>
<name>A0A7W8AHZ8_9HYPH</name>
<accession>A0A7W8AHZ8</accession>
<evidence type="ECO:0000313" key="2">
    <source>
        <dbReference type="Proteomes" id="UP000531231"/>
    </source>
</evidence>
<dbReference type="InterPro" id="IPR027405">
    <property type="entry name" value="YidB-like"/>
</dbReference>
<sequence>MGLLGGDSSNNEPVPGGSLTKPVLIALGALLVGRMFSGKSDDNEQPQVNAPDQAASGGGLGDLLGSVFGGGQQANAPAGTQADSQAGGLGGLGSVLGGLLGGVLGGTAAGQAGQTGSGGGLGGGLGGLLEQLTQAGHADKVDSWVGSGSNAPIEPDQLGNAIGKNTISDIARQTGVNEQDLLAELSAALPGIVDKLTANGQVPDMQQLLKMLGQK</sequence>
<proteinExistence type="predicted"/>
<keyword evidence="2" id="KW-1185">Reference proteome</keyword>